<reference evidence="3" key="1">
    <citation type="journal article" date="2021" name="Syst. Appl. Microbiol.">
        <title>Roseomonas hellenica sp. nov., isolated from roots of wild-growing Alkanna tinctoria.</title>
        <authorList>
            <person name="Rat A."/>
            <person name="Naranjo H.D."/>
            <person name="Lebbe L."/>
            <person name="Cnockaert M."/>
            <person name="Krigas N."/>
            <person name="Grigoriadou K."/>
            <person name="Maloupa E."/>
            <person name="Willems A."/>
        </authorList>
    </citation>
    <scope>NUCLEOTIDE SEQUENCE [LARGE SCALE GENOMIC DNA]</scope>
    <source>
        <strain evidence="3">LMG 31523</strain>
    </source>
</reference>
<evidence type="ECO:0000256" key="1">
    <source>
        <dbReference type="SAM" id="SignalP"/>
    </source>
</evidence>
<feature type="signal peptide" evidence="1">
    <location>
        <begin position="1"/>
        <end position="31"/>
    </location>
</feature>
<dbReference type="Proteomes" id="UP001196870">
    <property type="component" value="Unassembled WGS sequence"/>
</dbReference>
<feature type="chain" id="PRO_5047172769" description="YtkA-like domain-containing protein" evidence="1">
    <location>
        <begin position="32"/>
        <end position="144"/>
    </location>
</feature>
<proteinExistence type="predicted"/>
<keyword evidence="3" id="KW-1185">Reference proteome</keyword>
<evidence type="ECO:0000313" key="3">
    <source>
        <dbReference type="Proteomes" id="UP001196870"/>
    </source>
</evidence>
<comment type="caution">
    <text evidence="2">The sequence shown here is derived from an EMBL/GenBank/DDBJ whole genome shotgun (WGS) entry which is preliminary data.</text>
</comment>
<dbReference type="EMBL" id="JAAGBB010000007">
    <property type="protein sequence ID" value="MBR0664215.1"/>
    <property type="molecule type" value="Genomic_DNA"/>
</dbReference>
<accession>A0ABS5EW94</accession>
<dbReference type="PROSITE" id="PS51318">
    <property type="entry name" value="TAT"/>
    <property type="match status" value="1"/>
</dbReference>
<keyword evidence="1" id="KW-0732">Signal</keyword>
<gene>
    <name evidence="2" type="ORF">GXW71_07585</name>
</gene>
<protein>
    <recommendedName>
        <fullName evidence="4">YtkA-like domain-containing protein</fullName>
    </recommendedName>
</protein>
<sequence>MTVIPRMSRRHALASLPIAALIAARAGTAQAQGSGHGHTHAHHGGQAQRIGRYEAELVVRGADVTLHVLDEADRPVDASRLVASAQVLASGNQQRTLELRPAGENRLAGRVDFRVDGRFRATVTLRETSGAEIGRARYSLDVAR</sequence>
<name>A0ABS5EW94_9PROT</name>
<evidence type="ECO:0000313" key="2">
    <source>
        <dbReference type="EMBL" id="MBR0664215.1"/>
    </source>
</evidence>
<dbReference type="RefSeq" id="WP_211851814.1">
    <property type="nucleotide sequence ID" value="NZ_JAAGBB010000007.1"/>
</dbReference>
<evidence type="ECO:0008006" key="4">
    <source>
        <dbReference type="Google" id="ProtNLM"/>
    </source>
</evidence>
<organism evidence="2 3">
    <name type="scientific">Plastoroseomonas hellenica</name>
    <dbReference type="NCBI Taxonomy" id="2687306"/>
    <lineage>
        <taxon>Bacteria</taxon>
        <taxon>Pseudomonadati</taxon>
        <taxon>Pseudomonadota</taxon>
        <taxon>Alphaproteobacteria</taxon>
        <taxon>Acetobacterales</taxon>
        <taxon>Acetobacteraceae</taxon>
        <taxon>Plastoroseomonas</taxon>
    </lineage>
</organism>
<dbReference type="InterPro" id="IPR006311">
    <property type="entry name" value="TAT_signal"/>
</dbReference>